<feature type="domain" description="C2" evidence="3">
    <location>
        <begin position="1"/>
        <end position="114"/>
    </location>
</feature>
<evidence type="ECO:0000256" key="1">
    <source>
        <dbReference type="ARBA" id="ARBA00022723"/>
    </source>
</evidence>
<dbReference type="PANTHER" id="PTHR45911">
    <property type="entry name" value="C2 DOMAIN-CONTAINING PROTEIN"/>
    <property type="match status" value="1"/>
</dbReference>
<accession>A0AAD7U871</accession>
<feature type="domain" description="C2" evidence="3">
    <location>
        <begin position="151"/>
        <end position="273"/>
    </location>
</feature>
<evidence type="ECO:0000313" key="5">
    <source>
        <dbReference type="Proteomes" id="UP001230188"/>
    </source>
</evidence>
<dbReference type="AlphaFoldDB" id="A0AAD7U871"/>
<dbReference type="GO" id="GO:0046872">
    <property type="term" value="F:metal ion binding"/>
    <property type="evidence" value="ECO:0007669"/>
    <property type="project" value="UniProtKB-KW"/>
</dbReference>
<reference evidence="4" key="1">
    <citation type="submission" date="2023-01" db="EMBL/GenBank/DDBJ databases">
        <title>Metagenome sequencing of chrysophaentin producing Chrysophaeum taylorii.</title>
        <authorList>
            <person name="Davison J."/>
            <person name="Bewley C."/>
        </authorList>
    </citation>
    <scope>NUCLEOTIDE SEQUENCE</scope>
    <source>
        <strain evidence="4">NIES-1699</strain>
    </source>
</reference>
<dbReference type="CDD" id="cd00030">
    <property type="entry name" value="C2"/>
    <property type="match status" value="2"/>
</dbReference>
<dbReference type="EMBL" id="JAQMWT010000533">
    <property type="protein sequence ID" value="KAJ8599898.1"/>
    <property type="molecule type" value="Genomic_DNA"/>
</dbReference>
<gene>
    <name evidence="4" type="ORF">CTAYLR_002818</name>
</gene>
<protein>
    <recommendedName>
        <fullName evidence="3">C2 domain-containing protein</fullName>
    </recommendedName>
</protein>
<dbReference type="PROSITE" id="PS50004">
    <property type="entry name" value="C2"/>
    <property type="match status" value="2"/>
</dbReference>
<keyword evidence="2" id="KW-0106">Calcium</keyword>
<comment type="caution">
    <text evidence="4">The sequence shown here is derived from an EMBL/GenBank/DDBJ whole genome shotgun (WGS) entry which is preliminary data.</text>
</comment>
<sequence length="286" mass="32733">MRILKVTVVEAENVVQCETTGTDSYAEIKFIDLVGREIKKESAKTSVISNTLSPVWNEEFEFGEHYDLSHADHLPKMKVRVWDWNRIQKHTCIGVVTMELEAVDESGRESDAWYPLQKDKIATKASGRIRLKMRFLTDDESGYVTKPSYDPFPFEGVEGYEDPSQPQNELWVRVVQARSLRVMDSRSILAGSGGSSDPYAYVSVTGCEARRTSVRKKTLEPIWNEQFAFAVTDPEAFLDVWVYDEDQFSSDFMGKFSLPLSRFEERKRLRQWFKLLDKKGEAAAGG</sequence>
<proteinExistence type="predicted"/>
<evidence type="ECO:0000313" key="4">
    <source>
        <dbReference type="EMBL" id="KAJ8599898.1"/>
    </source>
</evidence>
<name>A0AAD7U871_9STRA</name>
<keyword evidence="5" id="KW-1185">Reference proteome</keyword>
<keyword evidence="1" id="KW-0479">Metal-binding</keyword>
<dbReference type="SMART" id="SM00239">
    <property type="entry name" value="C2"/>
    <property type="match status" value="2"/>
</dbReference>
<evidence type="ECO:0000259" key="3">
    <source>
        <dbReference type="PROSITE" id="PS50004"/>
    </source>
</evidence>
<dbReference type="Proteomes" id="UP001230188">
    <property type="component" value="Unassembled WGS sequence"/>
</dbReference>
<dbReference type="Gene3D" id="2.60.40.150">
    <property type="entry name" value="C2 domain"/>
    <property type="match status" value="2"/>
</dbReference>
<dbReference type="InterPro" id="IPR035892">
    <property type="entry name" value="C2_domain_sf"/>
</dbReference>
<dbReference type="Pfam" id="PF00168">
    <property type="entry name" value="C2"/>
    <property type="match status" value="2"/>
</dbReference>
<evidence type="ECO:0000256" key="2">
    <source>
        <dbReference type="ARBA" id="ARBA00022837"/>
    </source>
</evidence>
<organism evidence="4 5">
    <name type="scientific">Chrysophaeum taylorii</name>
    <dbReference type="NCBI Taxonomy" id="2483200"/>
    <lineage>
        <taxon>Eukaryota</taxon>
        <taxon>Sar</taxon>
        <taxon>Stramenopiles</taxon>
        <taxon>Ochrophyta</taxon>
        <taxon>Pelagophyceae</taxon>
        <taxon>Pelagomonadales</taxon>
        <taxon>Pelagomonadaceae</taxon>
        <taxon>Chrysophaeum</taxon>
    </lineage>
</organism>
<dbReference type="PRINTS" id="PR00360">
    <property type="entry name" value="C2DOMAIN"/>
</dbReference>
<dbReference type="SUPFAM" id="SSF49562">
    <property type="entry name" value="C2 domain (Calcium/lipid-binding domain, CaLB)"/>
    <property type="match status" value="2"/>
</dbReference>
<dbReference type="InterPro" id="IPR000008">
    <property type="entry name" value="C2_dom"/>
</dbReference>